<dbReference type="Proteomes" id="UP001479436">
    <property type="component" value="Unassembled WGS sequence"/>
</dbReference>
<keyword evidence="1" id="KW-1133">Transmembrane helix</keyword>
<dbReference type="EMBL" id="JASJQH010007803">
    <property type="protein sequence ID" value="KAK9701555.1"/>
    <property type="molecule type" value="Genomic_DNA"/>
</dbReference>
<feature type="transmembrane region" description="Helical" evidence="1">
    <location>
        <begin position="7"/>
        <end position="25"/>
    </location>
</feature>
<comment type="caution">
    <text evidence="2">The sequence shown here is derived from an EMBL/GenBank/DDBJ whole genome shotgun (WGS) entry which is preliminary data.</text>
</comment>
<proteinExistence type="predicted"/>
<evidence type="ECO:0000313" key="3">
    <source>
        <dbReference type="Proteomes" id="UP001479436"/>
    </source>
</evidence>
<reference evidence="2 3" key="1">
    <citation type="submission" date="2023-04" db="EMBL/GenBank/DDBJ databases">
        <title>Genome of Basidiobolus ranarum AG-B5.</title>
        <authorList>
            <person name="Stajich J.E."/>
            <person name="Carter-House D."/>
            <person name="Gryganskyi A."/>
        </authorList>
    </citation>
    <scope>NUCLEOTIDE SEQUENCE [LARGE SCALE GENOMIC DNA]</scope>
    <source>
        <strain evidence="2 3">AG-B5</strain>
    </source>
</reference>
<keyword evidence="3" id="KW-1185">Reference proteome</keyword>
<evidence type="ECO:0008006" key="4">
    <source>
        <dbReference type="Google" id="ProtNLM"/>
    </source>
</evidence>
<evidence type="ECO:0000256" key="1">
    <source>
        <dbReference type="SAM" id="Phobius"/>
    </source>
</evidence>
<accession>A0ABR2VU90</accession>
<name>A0ABR2VU90_9FUNG</name>
<keyword evidence="1" id="KW-0812">Transmembrane</keyword>
<organism evidence="2 3">
    <name type="scientific">Basidiobolus ranarum</name>
    <dbReference type="NCBI Taxonomy" id="34480"/>
    <lineage>
        <taxon>Eukaryota</taxon>
        <taxon>Fungi</taxon>
        <taxon>Fungi incertae sedis</taxon>
        <taxon>Zoopagomycota</taxon>
        <taxon>Entomophthoromycotina</taxon>
        <taxon>Basidiobolomycetes</taxon>
        <taxon>Basidiobolales</taxon>
        <taxon>Basidiobolaceae</taxon>
        <taxon>Basidiobolus</taxon>
    </lineage>
</organism>
<protein>
    <recommendedName>
        <fullName evidence="4">Transmembrane protein</fullName>
    </recommendedName>
</protein>
<feature type="transmembrane region" description="Helical" evidence="1">
    <location>
        <begin position="76"/>
        <end position="98"/>
    </location>
</feature>
<gene>
    <name evidence="2" type="ORF">K7432_011667</name>
</gene>
<evidence type="ECO:0000313" key="2">
    <source>
        <dbReference type="EMBL" id="KAK9701555.1"/>
    </source>
</evidence>
<sequence>MGTSKPRSLYVGLLLVFTGFNLYLFSPYLQGDCTSECESCYRSKASAVYSTSYVLGIQDNLCGPDFLTKCEASCKLTLIVLLKFLSILVILSGIATSLKEQFKNCWDNPAWDAPIHIELGESKYSGNSLHNSTSLISSQNISYSQLSQSEEY</sequence>
<keyword evidence="1" id="KW-0472">Membrane</keyword>